<feature type="compositionally biased region" description="Low complexity" evidence="1">
    <location>
        <begin position="301"/>
        <end position="316"/>
    </location>
</feature>
<dbReference type="EMBL" id="JABCIY010000177">
    <property type="protein sequence ID" value="KAF7189972.1"/>
    <property type="molecule type" value="Genomic_DNA"/>
</dbReference>
<keyword evidence="4" id="KW-1185">Reference proteome</keyword>
<feature type="compositionally biased region" description="Polar residues" evidence="1">
    <location>
        <begin position="280"/>
        <end position="300"/>
    </location>
</feature>
<organism evidence="3 4">
    <name type="scientific">Pseudocercospora fuligena</name>
    <dbReference type="NCBI Taxonomy" id="685502"/>
    <lineage>
        <taxon>Eukaryota</taxon>
        <taxon>Fungi</taxon>
        <taxon>Dikarya</taxon>
        <taxon>Ascomycota</taxon>
        <taxon>Pezizomycotina</taxon>
        <taxon>Dothideomycetes</taxon>
        <taxon>Dothideomycetidae</taxon>
        <taxon>Mycosphaerellales</taxon>
        <taxon>Mycosphaerellaceae</taxon>
        <taxon>Pseudocercospora</taxon>
    </lineage>
</organism>
<feature type="region of interest" description="Disordered" evidence="1">
    <location>
        <begin position="280"/>
        <end position="317"/>
    </location>
</feature>
<feature type="signal peptide" evidence="2">
    <location>
        <begin position="1"/>
        <end position="24"/>
    </location>
</feature>
<evidence type="ECO:0000313" key="4">
    <source>
        <dbReference type="Proteomes" id="UP000660729"/>
    </source>
</evidence>
<keyword evidence="2" id="KW-0732">Signal</keyword>
<name>A0A8H6VGS6_9PEZI</name>
<dbReference type="AlphaFoldDB" id="A0A8H6VGS6"/>
<proteinExistence type="predicted"/>
<reference evidence="3" key="1">
    <citation type="submission" date="2020-04" db="EMBL/GenBank/DDBJ databases">
        <title>Draft genome resource of the tomato pathogen Pseudocercospora fuligena.</title>
        <authorList>
            <person name="Zaccaron A."/>
        </authorList>
    </citation>
    <scope>NUCLEOTIDE SEQUENCE</scope>
    <source>
        <strain evidence="3">PF001</strain>
    </source>
</reference>
<feature type="chain" id="PRO_5035003284" evidence="2">
    <location>
        <begin position="25"/>
        <end position="371"/>
    </location>
</feature>
<dbReference type="Proteomes" id="UP000660729">
    <property type="component" value="Unassembled WGS sequence"/>
</dbReference>
<protein>
    <submittedName>
        <fullName evidence="3">Uncharacterized protein</fullName>
    </submittedName>
</protein>
<gene>
    <name evidence="3" type="ORF">HII31_08794</name>
</gene>
<evidence type="ECO:0000313" key="3">
    <source>
        <dbReference type="EMBL" id="KAF7189972.1"/>
    </source>
</evidence>
<comment type="caution">
    <text evidence="3">The sequence shown here is derived from an EMBL/GenBank/DDBJ whole genome shotgun (WGS) entry which is preliminary data.</text>
</comment>
<sequence>MKSSIMLLFHSVVIAQGLSIAVSAESNAWRNTTTATSATSTSRSLPLNIKPPLPLGNGSTYSILPSTGTIPATFSATATRNASITASANLATYGNYTFSTICPSGNSGCMSSCQAFANSCHKEFDAWSTARNSFQSSIVDESNSGVMPVTNSYYVITGTPSTSYEYNTSWIMNRWTSSLPGWAAADNGYTTITHELITASDVKATASDPSTYGDAVNGDTALVAFGSTTWTASKVSQGVQLSPGVVLATDSTMTTAGKTIWLAAGDGIVVASGTSRTTIGFKSASDQHPSTAGPTGKQSRTSAVTTSATSSVETASQGDCPYWTTCISESTVGTIVDAATATATGGAQTLICRTAWSLTAALCSIVASWLV</sequence>
<evidence type="ECO:0000256" key="1">
    <source>
        <dbReference type="SAM" id="MobiDB-lite"/>
    </source>
</evidence>
<dbReference type="OrthoDB" id="10457981at2759"/>
<evidence type="ECO:0000256" key="2">
    <source>
        <dbReference type="SAM" id="SignalP"/>
    </source>
</evidence>
<accession>A0A8H6VGS6</accession>